<reference evidence="7" key="1">
    <citation type="journal article" date="2019" name="Int. J. Syst. Evol. Microbiol.">
        <title>The Global Catalogue of Microorganisms (GCM) 10K type strain sequencing project: providing services to taxonomists for standard genome sequencing and annotation.</title>
        <authorList>
            <consortium name="The Broad Institute Genomics Platform"/>
            <consortium name="The Broad Institute Genome Sequencing Center for Infectious Disease"/>
            <person name="Wu L."/>
            <person name="Ma J."/>
        </authorList>
    </citation>
    <scope>NUCLEOTIDE SEQUENCE [LARGE SCALE GENOMIC DNA]</scope>
    <source>
        <strain evidence="7">JCM 19129</strain>
    </source>
</reference>
<keyword evidence="1" id="KW-0808">Transferase</keyword>
<dbReference type="InterPro" id="IPR007168">
    <property type="entry name" value="Phageshock_PspC_N"/>
</dbReference>
<dbReference type="RefSeq" id="WP_345476394.1">
    <property type="nucleotide sequence ID" value="NZ_BAABLW010000002.1"/>
</dbReference>
<proteinExistence type="predicted"/>
<dbReference type="InterPro" id="IPR036890">
    <property type="entry name" value="HATPase_C_sf"/>
</dbReference>
<gene>
    <name evidence="6" type="ORF">GCM10025790_03630</name>
</gene>
<keyword evidence="2" id="KW-0418">Kinase</keyword>
<feature type="transmembrane region" description="Helical" evidence="4">
    <location>
        <begin position="131"/>
        <end position="149"/>
    </location>
</feature>
<organism evidence="6 7">
    <name type="scientific">Nesterenkonia rhizosphaerae</name>
    <dbReference type="NCBI Taxonomy" id="1348272"/>
    <lineage>
        <taxon>Bacteria</taxon>
        <taxon>Bacillati</taxon>
        <taxon>Actinomycetota</taxon>
        <taxon>Actinomycetes</taxon>
        <taxon>Micrococcales</taxon>
        <taxon>Micrococcaceae</taxon>
        <taxon>Nesterenkonia</taxon>
    </lineage>
</organism>
<protein>
    <submittedName>
        <fullName evidence="6">ATP-binding protein</fullName>
    </submittedName>
</protein>
<dbReference type="InterPro" id="IPR050482">
    <property type="entry name" value="Sensor_HK_TwoCompSys"/>
</dbReference>
<feature type="domain" description="Phage shock protein PspC N-terminal" evidence="5">
    <location>
        <begin position="19"/>
        <end position="71"/>
    </location>
</feature>
<keyword evidence="4" id="KW-0472">Membrane</keyword>
<dbReference type="SUPFAM" id="SSF55874">
    <property type="entry name" value="ATPase domain of HSP90 chaperone/DNA topoisomerase II/histidine kinase"/>
    <property type="match status" value="1"/>
</dbReference>
<name>A0ABP9FQW4_9MICC</name>
<dbReference type="Gene3D" id="3.30.565.10">
    <property type="entry name" value="Histidine kinase-like ATPase, C-terminal domain"/>
    <property type="match status" value="1"/>
</dbReference>
<evidence type="ECO:0000256" key="1">
    <source>
        <dbReference type="ARBA" id="ARBA00022679"/>
    </source>
</evidence>
<sequence length="446" mass="46983">MNPETAASPRPALVRPPLRRAVGTPVAGVCLGLSRHLGLSVPVVRVVMILLTLAGGVGLLLYCWLWIFVPSDQEPVPEAAARGLSGPAVQGAEAASSSHTAANSDDAAWESQDRQVRAKQLLDSLTSSPEVLLGGLLLGAGVLLMLQMVGVEIDFRMIVPPAVLLIGVLLAWSQLDRSTSGQAARGESTRAGALWQVVAGAFLVLIAVVVIAAGMVSGGNLILGLVLAAMLLAGLALVVAPWLIRLYRTSNLERARAAAEAERADIAAHLHDSVLQTLAMIQKQKADPAAVERLARSQERQLRAWLYRQNAADPGTLKDQLLAVAAELEEVHSVPVEVVAVGDSQRSDHSALVAAAREAILNAIKHAGPASVYIESNAREDAVFVRDRGSGFDVESIGEDRLGVRESIIGRMKRAGGHARIRSGARGTEVELCIPVDSPSTQESTA</sequence>
<feature type="transmembrane region" description="Helical" evidence="4">
    <location>
        <begin position="43"/>
        <end position="69"/>
    </location>
</feature>
<feature type="transmembrane region" description="Helical" evidence="4">
    <location>
        <begin position="193"/>
        <end position="215"/>
    </location>
</feature>
<accession>A0ABP9FQW4</accession>
<evidence type="ECO:0000259" key="5">
    <source>
        <dbReference type="Pfam" id="PF04024"/>
    </source>
</evidence>
<evidence type="ECO:0000313" key="6">
    <source>
        <dbReference type="EMBL" id="GAA4912349.1"/>
    </source>
</evidence>
<dbReference type="Pfam" id="PF04024">
    <property type="entry name" value="PspC"/>
    <property type="match status" value="1"/>
</dbReference>
<keyword evidence="4" id="KW-0812">Transmembrane</keyword>
<keyword evidence="6" id="KW-0067">ATP-binding</keyword>
<evidence type="ECO:0000256" key="2">
    <source>
        <dbReference type="ARBA" id="ARBA00022777"/>
    </source>
</evidence>
<dbReference type="PANTHER" id="PTHR24421:SF61">
    <property type="entry name" value="OXYGEN SENSOR HISTIDINE KINASE NREB"/>
    <property type="match status" value="1"/>
</dbReference>
<evidence type="ECO:0000313" key="7">
    <source>
        <dbReference type="Proteomes" id="UP001500368"/>
    </source>
</evidence>
<evidence type="ECO:0000256" key="3">
    <source>
        <dbReference type="ARBA" id="ARBA00023012"/>
    </source>
</evidence>
<keyword evidence="6" id="KW-0547">Nucleotide-binding</keyword>
<comment type="caution">
    <text evidence="6">The sequence shown here is derived from an EMBL/GenBank/DDBJ whole genome shotgun (WGS) entry which is preliminary data.</text>
</comment>
<dbReference type="Proteomes" id="UP001500368">
    <property type="component" value="Unassembled WGS sequence"/>
</dbReference>
<keyword evidence="7" id="KW-1185">Reference proteome</keyword>
<dbReference type="PANTHER" id="PTHR24421">
    <property type="entry name" value="NITRATE/NITRITE SENSOR PROTEIN NARX-RELATED"/>
    <property type="match status" value="1"/>
</dbReference>
<keyword evidence="3" id="KW-0902">Two-component regulatory system</keyword>
<dbReference type="EMBL" id="BAABLW010000002">
    <property type="protein sequence ID" value="GAA4912349.1"/>
    <property type="molecule type" value="Genomic_DNA"/>
</dbReference>
<feature type="transmembrane region" description="Helical" evidence="4">
    <location>
        <begin position="155"/>
        <end position="172"/>
    </location>
</feature>
<dbReference type="GO" id="GO:0005524">
    <property type="term" value="F:ATP binding"/>
    <property type="evidence" value="ECO:0007669"/>
    <property type="project" value="UniProtKB-KW"/>
</dbReference>
<evidence type="ECO:0000256" key="4">
    <source>
        <dbReference type="SAM" id="Phobius"/>
    </source>
</evidence>
<feature type="transmembrane region" description="Helical" evidence="4">
    <location>
        <begin position="221"/>
        <end position="244"/>
    </location>
</feature>
<keyword evidence="4" id="KW-1133">Transmembrane helix</keyword>